<evidence type="ECO:0000256" key="2">
    <source>
        <dbReference type="PROSITE-ProRule" id="PRU00335"/>
    </source>
</evidence>
<dbReference type="InterPro" id="IPR050624">
    <property type="entry name" value="HTH-type_Tx_Regulator"/>
</dbReference>
<gene>
    <name evidence="4" type="ORF">C5N92_00745</name>
</gene>
<dbReference type="Pfam" id="PF00440">
    <property type="entry name" value="TetR_N"/>
    <property type="match status" value="1"/>
</dbReference>
<keyword evidence="1 2" id="KW-0238">DNA-binding</keyword>
<dbReference type="Gene3D" id="1.10.357.10">
    <property type="entry name" value="Tetracycline Repressor, domain 2"/>
    <property type="match status" value="1"/>
</dbReference>
<keyword evidence="5" id="KW-1185">Reference proteome</keyword>
<dbReference type="InterPro" id="IPR009057">
    <property type="entry name" value="Homeodomain-like_sf"/>
</dbReference>
<proteinExistence type="predicted"/>
<dbReference type="GO" id="GO:0003677">
    <property type="term" value="F:DNA binding"/>
    <property type="evidence" value="ECO:0007669"/>
    <property type="project" value="UniProtKB-UniRule"/>
</dbReference>
<evidence type="ECO:0000259" key="3">
    <source>
        <dbReference type="PROSITE" id="PS50977"/>
    </source>
</evidence>
<dbReference type="SUPFAM" id="SSF46689">
    <property type="entry name" value="Homeodomain-like"/>
    <property type="match status" value="1"/>
</dbReference>
<dbReference type="AlphaFoldDB" id="A0A328C0M3"/>
<reference evidence="5" key="1">
    <citation type="submission" date="2018-02" db="EMBL/GenBank/DDBJ databases">
        <title>Glaesserella australis sp. nov., isolated from the lungs of pigs.</title>
        <authorList>
            <person name="Turni C."/>
            <person name="Christensen H."/>
        </authorList>
    </citation>
    <scope>NUCLEOTIDE SEQUENCE [LARGE SCALE GENOMIC DNA]</scope>
    <source>
        <strain evidence="5">HS4635</strain>
    </source>
</reference>
<evidence type="ECO:0000313" key="4">
    <source>
        <dbReference type="EMBL" id="RAL19933.1"/>
    </source>
</evidence>
<dbReference type="Proteomes" id="UP000248689">
    <property type="component" value="Unassembled WGS sequence"/>
</dbReference>
<feature type="domain" description="HTH tetR-type" evidence="3">
    <location>
        <begin position="7"/>
        <end position="67"/>
    </location>
</feature>
<comment type="caution">
    <text evidence="4">The sequence shown here is derived from an EMBL/GenBank/DDBJ whole genome shotgun (WGS) entry which is preliminary data.</text>
</comment>
<sequence>MTDLRILRTKHAIRTAFLELLETQEFKQISVQDIADKAMINRNTFYKHYSGKSALASEMIADFKAEYAAMLQKRLATPNVTEAMQELAQGLFQKRRQLLALWKIDTRRHHLYQDMETMIKQTFIRQANNTFPDKTTDWDYQATLFAVNVLTTARYYFERDLIPPFPQVFHQWREMFAVMGVKI</sequence>
<name>A0A328C0M3_9PAST</name>
<dbReference type="EMBL" id="PTPX01000001">
    <property type="protein sequence ID" value="RAL19933.1"/>
    <property type="molecule type" value="Genomic_DNA"/>
</dbReference>
<dbReference type="InterPro" id="IPR001647">
    <property type="entry name" value="HTH_TetR"/>
</dbReference>
<evidence type="ECO:0000313" key="5">
    <source>
        <dbReference type="Proteomes" id="UP000248689"/>
    </source>
</evidence>
<accession>A0A328C0M3</accession>
<dbReference type="PANTHER" id="PTHR43479">
    <property type="entry name" value="ACREF/ENVCD OPERON REPRESSOR-RELATED"/>
    <property type="match status" value="1"/>
</dbReference>
<dbReference type="OrthoDB" id="9798857at2"/>
<feature type="DNA-binding region" description="H-T-H motif" evidence="2">
    <location>
        <begin position="30"/>
        <end position="49"/>
    </location>
</feature>
<dbReference type="PROSITE" id="PS50977">
    <property type="entry name" value="HTH_TETR_2"/>
    <property type="match status" value="1"/>
</dbReference>
<organism evidence="4 5">
    <name type="scientific">Glaesserella australis</name>
    <dbReference type="NCBI Taxonomy" id="2094024"/>
    <lineage>
        <taxon>Bacteria</taxon>
        <taxon>Pseudomonadati</taxon>
        <taxon>Pseudomonadota</taxon>
        <taxon>Gammaproteobacteria</taxon>
        <taxon>Pasteurellales</taxon>
        <taxon>Pasteurellaceae</taxon>
        <taxon>Glaesserella</taxon>
    </lineage>
</organism>
<dbReference type="PANTHER" id="PTHR43479:SF7">
    <property type="entry name" value="TETR-FAMILY TRANSCRIPTIONAL REGULATOR"/>
    <property type="match status" value="1"/>
</dbReference>
<protein>
    <submittedName>
        <fullName evidence="4">AcrR family transcriptional regulator</fullName>
    </submittedName>
</protein>
<dbReference type="RefSeq" id="WP_111748974.1">
    <property type="nucleotide sequence ID" value="NZ_PTPX01000001.1"/>
</dbReference>
<evidence type="ECO:0000256" key="1">
    <source>
        <dbReference type="ARBA" id="ARBA00023125"/>
    </source>
</evidence>